<gene>
    <name evidence="1" type="ORF">HINF_LOCUS34715</name>
    <name evidence="2" type="ORF">HINF_LOCUS43760</name>
</gene>
<protein>
    <submittedName>
        <fullName evidence="1">Uncharacterized protein</fullName>
    </submittedName>
</protein>
<reference evidence="1" key="1">
    <citation type="submission" date="2023-06" db="EMBL/GenBank/DDBJ databases">
        <authorList>
            <person name="Kurt Z."/>
        </authorList>
    </citation>
    <scope>NUCLEOTIDE SEQUENCE</scope>
</reference>
<organism evidence="1">
    <name type="scientific">Hexamita inflata</name>
    <dbReference type="NCBI Taxonomy" id="28002"/>
    <lineage>
        <taxon>Eukaryota</taxon>
        <taxon>Metamonada</taxon>
        <taxon>Diplomonadida</taxon>
        <taxon>Hexamitidae</taxon>
        <taxon>Hexamitinae</taxon>
        <taxon>Hexamita</taxon>
    </lineage>
</organism>
<dbReference type="EMBL" id="CATOUU010000772">
    <property type="protein sequence ID" value="CAI9947070.1"/>
    <property type="molecule type" value="Genomic_DNA"/>
</dbReference>
<evidence type="ECO:0000313" key="2">
    <source>
        <dbReference type="EMBL" id="CAL6050169.1"/>
    </source>
</evidence>
<sequence length="337" mass="38716">MNNLTSDGIETLNGCDLPVTSFSLVGFLGSPGCGKSTNMQKLAEAVIKWSNQTTYDLDKPEINNGKITHHILISPSINTDNSLANKDKKILIQGTDQNILNLVDSIKEMNEAFYQTLHIQKFLRTIAIDIYNQKYNKIQLIHLQQQLKQHPQYDLIIKSLEALNKFKDNYPELLFKENNQNIVQVLSDISGGKFDGYMTRRPKIILLLDDLAGSRLYSSTLNNAFYNLLCIRRHQGLFLSCISLHSPGNLQYSFKMQFNSFLVFKGVPIDKLKLLYDCITSLDSVNFNVNDFIKMYQNITGYNETDMSKKDDFRYNFLYIQSQPITAIYLNFNQKLK</sequence>
<comment type="caution">
    <text evidence="1">The sequence shown here is derived from an EMBL/GenBank/DDBJ whole genome shotgun (WGS) entry which is preliminary data.</text>
</comment>
<dbReference type="SUPFAM" id="SSF52540">
    <property type="entry name" value="P-loop containing nucleoside triphosphate hydrolases"/>
    <property type="match status" value="2"/>
</dbReference>
<dbReference type="EMBL" id="CAXDID020000183">
    <property type="protein sequence ID" value="CAL6050169.1"/>
    <property type="molecule type" value="Genomic_DNA"/>
</dbReference>
<name>A0AA86PVG0_9EUKA</name>
<accession>A0AA86PVG0</accession>
<dbReference type="InterPro" id="IPR027417">
    <property type="entry name" value="P-loop_NTPase"/>
</dbReference>
<dbReference type="AlphaFoldDB" id="A0AA86PVG0"/>
<reference evidence="2 3" key="2">
    <citation type="submission" date="2024-07" db="EMBL/GenBank/DDBJ databases">
        <authorList>
            <person name="Akdeniz Z."/>
        </authorList>
    </citation>
    <scope>NUCLEOTIDE SEQUENCE [LARGE SCALE GENOMIC DNA]</scope>
</reference>
<proteinExistence type="predicted"/>
<evidence type="ECO:0000313" key="3">
    <source>
        <dbReference type="Proteomes" id="UP001642409"/>
    </source>
</evidence>
<keyword evidence="3" id="KW-1185">Reference proteome</keyword>
<dbReference type="Proteomes" id="UP001642409">
    <property type="component" value="Unassembled WGS sequence"/>
</dbReference>
<evidence type="ECO:0000313" key="1">
    <source>
        <dbReference type="EMBL" id="CAI9947070.1"/>
    </source>
</evidence>